<dbReference type="InterPro" id="IPR050267">
    <property type="entry name" value="Anti-sigma-factor_SerPK"/>
</dbReference>
<dbReference type="CDD" id="cd16936">
    <property type="entry name" value="HATPase_RsbW-like"/>
    <property type="match status" value="1"/>
</dbReference>
<protein>
    <submittedName>
        <fullName evidence="3">ATP-binding protein</fullName>
    </submittedName>
</protein>
<evidence type="ECO:0000313" key="4">
    <source>
        <dbReference type="Proteomes" id="UP001515100"/>
    </source>
</evidence>
<dbReference type="PANTHER" id="PTHR35526:SF3">
    <property type="entry name" value="ANTI-SIGMA-F FACTOR RSBW"/>
    <property type="match status" value="1"/>
</dbReference>
<sequence length="298" mass="31638">MSVSAPDPVVPLDGVDDWTEAALDVLTRIPGVDRVGVAVVEGGGRRLLFTASDRQRGGTHEWCHIDAFATAPLNDAIGTGELVADALECLEGRYADFVAAQRDTTYRAVAAAPFTTDGSAMGGFVLYYSQPQAFDAAQRAELHAIADRLERDLRERLTPAGSPEVALHRPAPGTLIAEHDMPADPSGVGAARRFLRQVLTDWSVSPDKADQAVLCLSELATNALIHTGGGCHVRVELQDGVLTTRVHDNGAAVSPQVRGDDDSLHGHGHGLRLVDAMVDSWGRTTDAHSAAVWFALAV</sequence>
<dbReference type="OrthoDB" id="4251531at2"/>
<keyword evidence="1" id="KW-0723">Serine/threonine-protein kinase</keyword>
<dbReference type="PANTHER" id="PTHR35526">
    <property type="entry name" value="ANTI-SIGMA-F FACTOR RSBW-RELATED"/>
    <property type="match status" value="1"/>
</dbReference>
<dbReference type="Gene3D" id="3.30.450.40">
    <property type="match status" value="1"/>
</dbReference>
<reference evidence="3" key="1">
    <citation type="submission" date="2019-09" db="EMBL/GenBank/DDBJ databases">
        <authorList>
            <person name="Li J."/>
        </authorList>
    </citation>
    <scope>NUCLEOTIDE SEQUENCE [LARGE SCALE GENOMIC DNA]</scope>
    <source>
        <strain evidence="3">NRBC 14897</strain>
    </source>
</reference>
<organism evidence="3 4">
    <name type="scientific">Aeromicrobium fastidiosum</name>
    <dbReference type="NCBI Taxonomy" id="52699"/>
    <lineage>
        <taxon>Bacteria</taxon>
        <taxon>Bacillati</taxon>
        <taxon>Actinomycetota</taxon>
        <taxon>Actinomycetes</taxon>
        <taxon>Propionibacteriales</taxon>
        <taxon>Nocardioidaceae</taxon>
        <taxon>Aeromicrobium</taxon>
    </lineage>
</organism>
<dbReference type="AlphaFoldDB" id="A0A641AU79"/>
<evidence type="ECO:0000313" key="3">
    <source>
        <dbReference type="EMBL" id="KAA1380783.1"/>
    </source>
</evidence>
<keyword evidence="1" id="KW-0418">Kinase</keyword>
<evidence type="ECO:0000259" key="2">
    <source>
        <dbReference type="Pfam" id="PF13581"/>
    </source>
</evidence>
<dbReference type="Pfam" id="PF13581">
    <property type="entry name" value="HATPase_c_2"/>
    <property type="match status" value="1"/>
</dbReference>
<gene>
    <name evidence="3" type="ORF">ESP62_006370</name>
</gene>
<feature type="domain" description="Histidine kinase/HSP90-like ATPase" evidence="2">
    <location>
        <begin position="181"/>
        <end position="291"/>
    </location>
</feature>
<dbReference type="Gene3D" id="3.30.565.10">
    <property type="entry name" value="Histidine kinase-like ATPase, C-terminal domain"/>
    <property type="match status" value="1"/>
</dbReference>
<keyword evidence="1" id="KW-0808">Transferase</keyword>
<accession>A0A641AU79</accession>
<dbReference type="Proteomes" id="UP001515100">
    <property type="component" value="Unassembled WGS sequence"/>
</dbReference>
<dbReference type="InterPro" id="IPR036890">
    <property type="entry name" value="HATPase_C_sf"/>
</dbReference>
<dbReference type="SUPFAM" id="SSF55781">
    <property type="entry name" value="GAF domain-like"/>
    <property type="match status" value="1"/>
</dbReference>
<keyword evidence="3" id="KW-0067">ATP-binding</keyword>
<dbReference type="InterPro" id="IPR029016">
    <property type="entry name" value="GAF-like_dom_sf"/>
</dbReference>
<keyword evidence="3" id="KW-0547">Nucleotide-binding</keyword>
<name>A0A641AU79_9ACTN</name>
<evidence type="ECO:0000256" key="1">
    <source>
        <dbReference type="ARBA" id="ARBA00022527"/>
    </source>
</evidence>
<dbReference type="InterPro" id="IPR003594">
    <property type="entry name" value="HATPase_dom"/>
</dbReference>
<keyword evidence="4" id="KW-1185">Reference proteome</keyword>
<dbReference type="SUPFAM" id="SSF55874">
    <property type="entry name" value="ATPase domain of HSP90 chaperone/DNA topoisomerase II/histidine kinase"/>
    <property type="match status" value="1"/>
</dbReference>
<comment type="caution">
    <text evidence="3">The sequence shown here is derived from an EMBL/GenBank/DDBJ whole genome shotgun (WGS) entry which is preliminary data.</text>
</comment>
<dbReference type="RefSeq" id="WP_129181590.1">
    <property type="nucleotide sequence ID" value="NZ_JAGIOG010000001.1"/>
</dbReference>
<dbReference type="GO" id="GO:0005524">
    <property type="term" value="F:ATP binding"/>
    <property type="evidence" value="ECO:0007669"/>
    <property type="project" value="UniProtKB-KW"/>
</dbReference>
<dbReference type="GO" id="GO:0004674">
    <property type="term" value="F:protein serine/threonine kinase activity"/>
    <property type="evidence" value="ECO:0007669"/>
    <property type="project" value="UniProtKB-KW"/>
</dbReference>
<proteinExistence type="predicted"/>
<dbReference type="EMBL" id="SDPP02000001">
    <property type="protein sequence ID" value="KAA1380783.1"/>
    <property type="molecule type" value="Genomic_DNA"/>
</dbReference>